<dbReference type="PATRIC" id="fig|1227262.3.peg.959"/>
<evidence type="ECO:0000313" key="2">
    <source>
        <dbReference type="Proteomes" id="UP000016498"/>
    </source>
</evidence>
<protein>
    <submittedName>
        <fullName evidence="1">Uncharacterized protein</fullName>
    </submittedName>
</protein>
<dbReference type="Proteomes" id="UP000016498">
    <property type="component" value="Unassembled WGS sequence"/>
</dbReference>
<sequence length="47" mass="4656">MSRTVAITAMTAAAVVSVVAPAGAGLVLSVESGWPQSRLTSNVLTNA</sequence>
<dbReference type="EMBL" id="AWSD01000106">
    <property type="protein sequence ID" value="ERH20554.1"/>
    <property type="molecule type" value="Genomic_DNA"/>
</dbReference>
<reference evidence="1 2" key="1">
    <citation type="submission" date="2013-06" db="EMBL/GenBank/DDBJ databases">
        <authorList>
            <person name="Weinstock G."/>
            <person name="Sodergren E."/>
            <person name="Lobos E.A."/>
            <person name="Fulton L."/>
            <person name="Fulton R."/>
            <person name="Courtney L."/>
            <person name="Fronick C."/>
            <person name="O'Laughlin M."/>
            <person name="Godfrey J."/>
            <person name="Wilson R.M."/>
            <person name="Miner T."/>
            <person name="Farmer C."/>
            <person name="Delehaunty K."/>
            <person name="Cordes M."/>
            <person name="Minx P."/>
            <person name="Tomlinson C."/>
            <person name="Chen J."/>
            <person name="Wollam A."/>
            <person name="Pepin K.H."/>
            <person name="Bhonagiri V."/>
            <person name="Zhang X."/>
            <person name="Warren W."/>
            <person name="Mitreva M."/>
            <person name="Mardis E.R."/>
            <person name="Wilson R.K."/>
        </authorList>
    </citation>
    <scope>NUCLEOTIDE SEQUENCE [LARGE SCALE GENOMIC DNA]</scope>
    <source>
        <strain evidence="1 2">F0510</strain>
    </source>
</reference>
<comment type="caution">
    <text evidence="1">The sequence shown here is derived from an EMBL/GenBank/DDBJ whole genome shotgun (WGS) entry which is preliminary data.</text>
</comment>
<dbReference type="HOGENOM" id="CLU_3163666_0_0_11"/>
<evidence type="ECO:0000313" key="1">
    <source>
        <dbReference type="EMBL" id="ERH20554.1"/>
    </source>
</evidence>
<gene>
    <name evidence="1" type="ORF">HMPREF1549_01164</name>
</gene>
<organism evidence="1 2">
    <name type="scientific">Actinomyces johnsonii F0510</name>
    <dbReference type="NCBI Taxonomy" id="1227262"/>
    <lineage>
        <taxon>Bacteria</taxon>
        <taxon>Bacillati</taxon>
        <taxon>Actinomycetota</taxon>
        <taxon>Actinomycetes</taxon>
        <taxon>Actinomycetales</taxon>
        <taxon>Actinomycetaceae</taxon>
        <taxon>Actinomyces</taxon>
    </lineage>
</organism>
<accession>U1QF55</accession>
<proteinExistence type="predicted"/>
<name>U1QF55_9ACTO</name>
<dbReference type="AlphaFoldDB" id="U1QF55"/>